<accession>S8ADD3</accession>
<dbReference type="AlphaFoldDB" id="S8ADD3"/>
<reference evidence="2 3" key="1">
    <citation type="journal article" date="2013" name="PLoS Genet.">
        <title>Genomic mechanisms accounting for the adaptation to parasitism in nematode-trapping fungi.</title>
        <authorList>
            <person name="Meerupati T."/>
            <person name="Andersson K.M."/>
            <person name="Friman E."/>
            <person name="Kumar D."/>
            <person name="Tunlid A."/>
            <person name="Ahren D."/>
        </authorList>
    </citation>
    <scope>NUCLEOTIDE SEQUENCE [LARGE SCALE GENOMIC DNA]</scope>
    <source>
        <strain evidence="2 3">CBS 200.50</strain>
    </source>
</reference>
<dbReference type="EMBL" id="AQGS01000489">
    <property type="protein sequence ID" value="EPS39116.1"/>
    <property type="molecule type" value="Genomic_DNA"/>
</dbReference>
<feature type="compositionally biased region" description="Low complexity" evidence="1">
    <location>
        <begin position="87"/>
        <end position="98"/>
    </location>
</feature>
<gene>
    <name evidence="2" type="ORF">H072_7106</name>
</gene>
<feature type="region of interest" description="Disordered" evidence="1">
    <location>
        <begin position="81"/>
        <end position="103"/>
    </location>
</feature>
<proteinExistence type="predicted"/>
<dbReference type="Proteomes" id="UP000015100">
    <property type="component" value="Unassembled WGS sequence"/>
</dbReference>
<dbReference type="HOGENOM" id="CLU_842054_0_0_1"/>
<evidence type="ECO:0000313" key="3">
    <source>
        <dbReference type="Proteomes" id="UP000015100"/>
    </source>
</evidence>
<dbReference type="OrthoDB" id="5361941at2759"/>
<name>S8ADD3_DACHA</name>
<keyword evidence="3" id="KW-1185">Reference proteome</keyword>
<evidence type="ECO:0000313" key="2">
    <source>
        <dbReference type="EMBL" id="EPS39116.1"/>
    </source>
</evidence>
<dbReference type="OMA" id="VEGDQEC"/>
<evidence type="ECO:0000256" key="1">
    <source>
        <dbReference type="SAM" id="MobiDB-lite"/>
    </source>
</evidence>
<reference evidence="3" key="2">
    <citation type="submission" date="2013-04" db="EMBL/GenBank/DDBJ databases">
        <title>Genomic mechanisms accounting for the adaptation to parasitism in nematode-trapping fungi.</title>
        <authorList>
            <person name="Ahren D.G."/>
        </authorList>
    </citation>
    <scope>NUCLEOTIDE SEQUENCE [LARGE SCALE GENOMIC DNA]</scope>
    <source>
        <strain evidence="3">CBS 200.50</strain>
    </source>
</reference>
<organism evidence="2 3">
    <name type="scientific">Dactylellina haptotyla (strain CBS 200.50)</name>
    <name type="common">Nematode-trapping fungus</name>
    <name type="synonym">Monacrosporium haptotylum</name>
    <dbReference type="NCBI Taxonomy" id="1284197"/>
    <lineage>
        <taxon>Eukaryota</taxon>
        <taxon>Fungi</taxon>
        <taxon>Dikarya</taxon>
        <taxon>Ascomycota</taxon>
        <taxon>Pezizomycotina</taxon>
        <taxon>Orbiliomycetes</taxon>
        <taxon>Orbiliales</taxon>
        <taxon>Orbiliaceae</taxon>
        <taxon>Dactylellina</taxon>
    </lineage>
</organism>
<protein>
    <submittedName>
        <fullName evidence="2">Uncharacterized protein</fullName>
    </submittedName>
</protein>
<sequence>MAPRIQARDIRAQGLNIKYEFTKDISDLFTNTPPEIDEYADKINDIMQNTTENLYLIPETEPFRKLVEQCLYKISKRQHPMYTSTRSEAPQPSSSQESKTPKQIMEDGFARSEWQILPDFFSEVSRCLNQLNPKIGYRVHRTHRKGFRVPIGSLAFQRTDCGQYVEVINGGILKPYTRWPIKAAFYTTHLGPDSAEDYLAGEILSLITQVAFNFENDPQSVEGDQECYCATMHGQYVHFSTTIIPDKYIKYHNTGKSFKELDEVKVLFSPEYNITKAEDRLSIIWGFVALYMHLNPSRRKQSIVREFPSSIVPVEEARAVLAQKIKDWGIRRANEGSS</sequence>
<comment type="caution">
    <text evidence="2">The sequence shown here is derived from an EMBL/GenBank/DDBJ whole genome shotgun (WGS) entry which is preliminary data.</text>
</comment>